<sequence>MQLTVTGRHFEITDPLRQHIDEKMSKLSRYIDNVTDVHVVLSVEKHRHTAEVVFQTNGATIRGVEEQHDMYLAFDTVMEKIERQIKKLKEKGSRKGRAGSKEIVQAENEDEGEDSEGEQQTPQIIRSPKMAVKPMSVDEAAMQLGVTRDEFLMFLNSETNQINVLYTRRDGHYELIEPEY</sequence>
<feature type="domain" description="Sigma 54 modulation/S30EA ribosomal protein C-terminal" evidence="7">
    <location>
        <begin position="120"/>
        <end position="173"/>
    </location>
</feature>
<name>A0A0S6W526_9BACT</name>
<keyword evidence="9" id="KW-1185">Reference proteome</keyword>
<dbReference type="EMBL" id="DF820459">
    <property type="protein sequence ID" value="GAK52750.1"/>
    <property type="molecule type" value="Genomic_DNA"/>
</dbReference>
<dbReference type="AlphaFoldDB" id="A0A0S6W526"/>
<keyword evidence="1 5" id="KW-0810">Translation regulation</keyword>
<dbReference type="InterPro" id="IPR050574">
    <property type="entry name" value="HPF/YfiA_ribosome-assoc"/>
</dbReference>
<dbReference type="NCBIfam" id="TIGR00741">
    <property type="entry name" value="yfiA"/>
    <property type="match status" value="1"/>
</dbReference>
<evidence type="ECO:0000256" key="3">
    <source>
        <dbReference type="ARBA" id="ARBA00038695"/>
    </source>
</evidence>
<dbReference type="GO" id="GO:0045900">
    <property type="term" value="P:negative regulation of translational elongation"/>
    <property type="evidence" value="ECO:0007669"/>
    <property type="project" value="TreeGrafter"/>
</dbReference>
<dbReference type="HAMAP" id="MF_00839">
    <property type="entry name" value="HPF"/>
    <property type="match status" value="1"/>
</dbReference>
<dbReference type="PANTHER" id="PTHR33231">
    <property type="entry name" value="30S RIBOSOMAL PROTEIN"/>
    <property type="match status" value="1"/>
</dbReference>
<dbReference type="HOGENOM" id="CLU_071472_0_3_0"/>
<comment type="function">
    <text evidence="5">Required for dimerization of active 70S ribosomes into 100S ribosomes in stationary phase; 100S ribosomes are translationally inactive and sometimes present during exponential growth.</text>
</comment>
<feature type="compositionally biased region" description="Acidic residues" evidence="6">
    <location>
        <begin position="107"/>
        <end position="117"/>
    </location>
</feature>
<evidence type="ECO:0000256" key="4">
    <source>
        <dbReference type="ARBA" id="ARBA00041148"/>
    </source>
</evidence>
<evidence type="ECO:0000256" key="5">
    <source>
        <dbReference type="HAMAP-Rule" id="MF_00839"/>
    </source>
</evidence>
<dbReference type="Pfam" id="PF16321">
    <property type="entry name" value="Ribosom_S30AE_C"/>
    <property type="match status" value="1"/>
</dbReference>
<comment type="similarity">
    <text evidence="5">Belongs to the HPF/YfiA ribosome-associated protein family. Long HPF subfamily.</text>
</comment>
<gene>
    <name evidence="5" type="primary">hpf</name>
    <name evidence="8" type="ORF">U14_04006</name>
</gene>
<evidence type="ECO:0000256" key="6">
    <source>
        <dbReference type="SAM" id="MobiDB-lite"/>
    </source>
</evidence>
<evidence type="ECO:0000256" key="1">
    <source>
        <dbReference type="ARBA" id="ARBA00022845"/>
    </source>
</evidence>
<proteinExistence type="inferred from homology"/>
<dbReference type="GO" id="GO:0043024">
    <property type="term" value="F:ribosomal small subunit binding"/>
    <property type="evidence" value="ECO:0007669"/>
    <property type="project" value="TreeGrafter"/>
</dbReference>
<comment type="subunit">
    <text evidence="3">Associates exclusively with 100S ribosomes, which are dimers of 70S ribosomes.</text>
</comment>
<comment type="subcellular location">
    <subcellularLocation>
        <location evidence="5">Cytoplasm</location>
    </subcellularLocation>
</comment>
<dbReference type="Gene3D" id="3.30.160.100">
    <property type="entry name" value="Ribosome hibernation promotion factor-like"/>
    <property type="match status" value="1"/>
</dbReference>
<dbReference type="InterPro" id="IPR032528">
    <property type="entry name" value="Ribosom_S30AE_C"/>
</dbReference>
<accession>A0A0S6W526</accession>
<dbReference type="InterPro" id="IPR034694">
    <property type="entry name" value="HPF_long/plastid"/>
</dbReference>
<dbReference type="Gene3D" id="3.30.505.50">
    <property type="entry name" value="Sigma 54 modulation/S30EA ribosomal protein, C-terminal domain"/>
    <property type="match status" value="1"/>
</dbReference>
<organism evidence="8">
    <name type="scientific">Candidatus Moduliflexus flocculans</name>
    <dbReference type="NCBI Taxonomy" id="1499966"/>
    <lineage>
        <taxon>Bacteria</taxon>
        <taxon>Candidatus Moduliflexota</taxon>
        <taxon>Candidatus Moduliflexia</taxon>
        <taxon>Candidatus Moduliflexales</taxon>
        <taxon>Candidatus Moduliflexaceae</taxon>
    </lineage>
</organism>
<evidence type="ECO:0000259" key="7">
    <source>
        <dbReference type="Pfam" id="PF16321"/>
    </source>
</evidence>
<keyword evidence="5" id="KW-0963">Cytoplasm</keyword>
<dbReference type="Pfam" id="PF02482">
    <property type="entry name" value="Ribosomal_S30AE"/>
    <property type="match status" value="1"/>
</dbReference>
<reference evidence="8" key="1">
    <citation type="journal article" date="2015" name="PeerJ">
        <title>First genomic representation of candidate bacterial phylum KSB3 points to enhanced environmental sensing as a trigger of wastewater bulking.</title>
        <authorList>
            <person name="Sekiguchi Y."/>
            <person name="Ohashi A."/>
            <person name="Parks D.H."/>
            <person name="Yamauchi T."/>
            <person name="Tyson G.W."/>
            <person name="Hugenholtz P."/>
        </authorList>
    </citation>
    <scope>NUCLEOTIDE SEQUENCE [LARGE SCALE GENOMIC DNA]</scope>
</reference>
<feature type="region of interest" description="Disordered" evidence="6">
    <location>
        <begin position="90"/>
        <end position="126"/>
    </location>
</feature>
<evidence type="ECO:0000313" key="9">
    <source>
        <dbReference type="Proteomes" id="UP000030700"/>
    </source>
</evidence>
<dbReference type="Proteomes" id="UP000030700">
    <property type="component" value="Unassembled WGS sequence"/>
</dbReference>
<evidence type="ECO:0000313" key="8">
    <source>
        <dbReference type="EMBL" id="GAK52750.1"/>
    </source>
</evidence>
<dbReference type="CDD" id="cd00552">
    <property type="entry name" value="RaiA"/>
    <property type="match status" value="1"/>
</dbReference>
<protein>
    <recommendedName>
        <fullName evidence="4 5">Ribosome hibernation promoting factor</fullName>
        <shortName evidence="5">HPF</shortName>
    </recommendedName>
</protein>
<dbReference type="InterPro" id="IPR036567">
    <property type="entry name" value="RHF-like"/>
</dbReference>
<dbReference type="GO" id="GO:0022627">
    <property type="term" value="C:cytosolic small ribosomal subunit"/>
    <property type="evidence" value="ECO:0007669"/>
    <property type="project" value="TreeGrafter"/>
</dbReference>
<dbReference type="InterPro" id="IPR038416">
    <property type="entry name" value="Ribosom_S30AE_C_sf"/>
</dbReference>
<comment type="similarity">
    <text evidence="2">Belongs to the HPF/YfiA ribosome-associated protein family. Short HPF subfamily.</text>
</comment>
<dbReference type="SUPFAM" id="SSF69754">
    <property type="entry name" value="Ribosome binding protein Y (YfiA homologue)"/>
    <property type="match status" value="1"/>
</dbReference>
<comment type="subunit">
    <text evidence="5">Interacts with 100S ribosomes.</text>
</comment>
<dbReference type="PANTHER" id="PTHR33231:SF1">
    <property type="entry name" value="30S RIBOSOMAL PROTEIN"/>
    <property type="match status" value="1"/>
</dbReference>
<evidence type="ECO:0000256" key="2">
    <source>
        <dbReference type="ARBA" id="ARBA00038434"/>
    </source>
</evidence>
<dbReference type="InterPro" id="IPR003489">
    <property type="entry name" value="RHF/RaiA"/>
</dbReference>
<dbReference type="STRING" id="1499966.U14_04006"/>
<dbReference type="FunFam" id="3.30.160.100:FF:000001">
    <property type="entry name" value="Ribosome hibernation promoting factor"/>
    <property type="match status" value="1"/>
</dbReference>